<evidence type="ECO:0000256" key="17">
    <source>
        <dbReference type="SAM" id="Phobius"/>
    </source>
</evidence>
<feature type="transmembrane region" description="Helical" evidence="17">
    <location>
        <begin position="487"/>
        <end position="510"/>
    </location>
</feature>
<evidence type="ECO:0000259" key="18">
    <source>
        <dbReference type="PROSITE" id="PS50109"/>
    </source>
</evidence>
<dbReference type="EC" id="2.7.13.3" evidence="3"/>
<evidence type="ECO:0000259" key="20">
    <source>
        <dbReference type="PROSITE" id="PS50839"/>
    </source>
</evidence>
<reference evidence="21 22" key="1">
    <citation type="journal article" date="2012" name="Stand. Genomic Sci.">
        <title>Complete genome sequence of Marinomonas posidonica type strain (IVIA-Po-181(T)).</title>
        <authorList>
            <person name="Lucas-Elio P."/>
            <person name="Goodwin L."/>
            <person name="Woyke T."/>
            <person name="Pitluck S."/>
            <person name="Nolan M."/>
            <person name="Kyrpides N.C."/>
            <person name="Detter J.C."/>
            <person name="Copeland A."/>
            <person name="Lu M."/>
            <person name="Bruce D."/>
            <person name="Detter C."/>
            <person name="Tapia R."/>
            <person name="Han S."/>
            <person name="Land M.L."/>
            <person name="Ivanova N."/>
            <person name="Mikhailova N."/>
            <person name="Johnston A.W."/>
            <person name="Sanchez-Amat A."/>
        </authorList>
    </citation>
    <scope>NUCLEOTIDE SEQUENCE [LARGE SCALE GENOMIC DNA]</scope>
    <source>
        <strain evidence="22">CECT 7376 / NCIMB 14433 / IVIA-Po-181</strain>
    </source>
</reference>
<evidence type="ECO:0000259" key="19">
    <source>
        <dbReference type="PROSITE" id="PS50110"/>
    </source>
</evidence>
<dbReference type="Pfam" id="PF02518">
    <property type="entry name" value="HATPase_c"/>
    <property type="match status" value="1"/>
</dbReference>
<dbReference type="SUPFAM" id="SSF55874">
    <property type="entry name" value="ATPase domain of HSP90 chaperone/DNA topoisomerase II/histidine kinase"/>
    <property type="match status" value="1"/>
</dbReference>
<evidence type="ECO:0000256" key="8">
    <source>
        <dbReference type="ARBA" id="ARBA00022741"/>
    </source>
</evidence>
<dbReference type="PROSITE" id="PS50839">
    <property type="entry name" value="CHASE"/>
    <property type="match status" value="1"/>
</dbReference>
<keyword evidence="8" id="KW-0547">Nucleotide-binding</keyword>
<feature type="domain" description="CHASE" evidence="20">
    <location>
        <begin position="321"/>
        <end position="412"/>
    </location>
</feature>
<dbReference type="PANTHER" id="PTHR45339">
    <property type="entry name" value="HYBRID SIGNAL TRANSDUCTION HISTIDINE KINASE J"/>
    <property type="match status" value="1"/>
</dbReference>
<dbReference type="InterPro" id="IPR003594">
    <property type="entry name" value="HATPase_dom"/>
</dbReference>
<proteinExistence type="predicted"/>
<evidence type="ECO:0000256" key="3">
    <source>
        <dbReference type="ARBA" id="ARBA00012438"/>
    </source>
</evidence>
<evidence type="ECO:0000256" key="4">
    <source>
        <dbReference type="ARBA" id="ARBA00022475"/>
    </source>
</evidence>
<feature type="modified residue" description="4-aspartylphosphate" evidence="16">
    <location>
        <position position="983"/>
    </location>
</feature>
<keyword evidence="12" id="KW-0902">Two-component regulatory system</keyword>
<evidence type="ECO:0000256" key="11">
    <source>
        <dbReference type="ARBA" id="ARBA00022989"/>
    </source>
</evidence>
<dbReference type="PROSITE" id="PS50109">
    <property type="entry name" value="HIS_KIN"/>
    <property type="match status" value="1"/>
</dbReference>
<dbReference type="PRINTS" id="PR00344">
    <property type="entry name" value="BCTRLSENSOR"/>
</dbReference>
<dbReference type="InterPro" id="IPR007895">
    <property type="entry name" value="MASE1"/>
</dbReference>
<feature type="transmembrane region" description="Helical" evidence="17">
    <location>
        <begin position="190"/>
        <end position="211"/>
    </location>
</feature>
<feature type="transmembrane region" description="Helical" evidence="17">
    <location>
        <begin position="120"/>
        <end position="142"/>
    </location>
</feature>
<dbReference type="CDD" id="cd00082">
    <property type="entry name" value="HisKA"/>
    <property type="match status" value="1"/>
</dbReference>
<dbReference type="AlphaFoldDB" id="F6CRX4"/>
<dbReference type="Pfam" id="PF00072">
    <property type="entry name" value="Response_reg"/>
    <property type="match status" value="1"/>
</dbReference>
<dbReference type="InterPro" id="IPR004358">
    <property type="entry name" value="Sig_transdc_His_kin-like_C"/>
</dbReference>
<keyword evidence="9 21" id="KW-0418">Kinase</keyword>
<gene>
    <name evidence="21" type="ordered locus">Mar181_3054</name>
</gene>
<dbReference type="eggNOG" id="COG0784">
    <property type="taxonomic scope" value="Bacteria"/>
</dbReference>
<organism evidence="21 22">
    <name type="scientific">Marinomonas posidonica (strain CECT 7376 / NCIMB 14433 / IVIA-Po-181)</name>
    <dbReference type="NCBI Taxonomy" id="491952"/>
    <lineage>
        <taxon>Bacteria</taxon>
        <taxon>Pseudomonadati</taxon>
        <taxon>Pseudomonadota</taxon>
        <taxon>Gammaproteobacteria</taxon>
        <taxon>Oceanospirillales</taxon>
        <taxon>Oceanospirillaceae</taxon>
        <taxon>Marinomonas</taxon>
    </lineage>
</organism>
<dbReference type="KEGG" id="mpc:Mar181_3054"/>
<dbReference type="SUPFAM" id="SSF52172">
    <property type="entry name" value="CheY-like"/>
    <property type="match status" value="1"/>
</dbReference>
<evidence type="ECO:0000256" key="15">
    <source>
        <dbReference type="ARBA" id="ARBA00068150"/>
    </source>
</evidence>
<evidence type="ECO:0000256" key="9">
    <source>
        <dbReference type="ARBA" id="ARBA00022777"/>
    </source>
</evidence>
<keyword evidence="22" id="KW-1185">Reference proteome</keyword>
<dbReference type="InterPro" id="IPR036097">
    <property type="entry name" value="HisK_dim/P_sf"/>
</dbReference>
<dbReference type="CDD" id="cd17546">
    <property type="entry name" value="REC_hyHK_CKI1_RcsC-like"/>
    <property type="match status" value="1"/>
</dbReference>
<comment type="catalytic activity">
    <reaction evidence="1">
        <text>ATP + protein L-histidine = ADP + protein N-phospho-L-histidine.</text>
        <dbReference type="EC" id="2.7.13.3"/>
    </reaction>
</comment>
<dbReference type="GO" id="GO:0000155">
    <property type="term" value="F:phosphorelay sensor kinase activity"/>
    <property type="evidence" value="ECO:0007669"/>
    <property type="project" value="InterPro"/>
</dbReference>
<dbReference type="SMART" id="SM00448">
    <property type="entry name" value="REC"/>
    <property type="match status" value="1"/>
</dbReference>
<dbReference type="SUPFAM" id="SSF47384">
    <property type="entry name" value="Homodimeric domain of signal transducing histidine kinase"/>
    <property type="match status" value="1"/>
</dbReference>
<dbReference type="Gene3D" id="3.30.450.350">
    <property type="entry name" value="CHASE domain"/>
    <property type="match status" value="1"/>
</dbReference>
<dbReference type="PANTHER" id="PTHR45339:SF3">
    <property type="entry name" value="HISTIDINE KINASE"/>
    <property type="match status" value="1"/>
</dbReference>
<keyword evidence="5 16" id="KW-0597">Phosphoprotein</keyword>
<dbReference type="InterPro" id="IPR042240">
    <property type="entry name" value="CHASE_sf"/>
</dbReference>
<evidence type="ECO:0000256" key="12">
    <source>
        <dbReference type="ARBA" id="ARBA00023012"/>
    </source>
</evidence>
<dbReference type="RefSeq" id="WP_013797551.1">
    <property type="nucleotide sequence ID" value="NC_015559.1"/>
</dbReference>
<dbReference type="Pfam" id="PF00512">
    <property type="entry name" value="HisKA"/>
    <property type="match status" value="1"/>
</dbReference>
<evidence type="ECO:0000313" key="21">
    <source>
        <dbReference type="EMBL" id="AEF56081.1"/>
    </source>
</evidence>
<dbReference type="FunFam" id="3.30.565.10:FF:000010">
    <property type="entry name" value="Sensor histidine kinase RcsC"/>
    <property type="match status" value="1"/>
</dbReference>
<evidence type="ECO:0000313" key="22">
    <source>
        <dbReference type="Proteomes" id="UP000009230"/>
    </source>
</evidence>
<evidence type="ECO:0000256" key="10">
    <source>
        <dbReference type="ARBA" id="ARBA00022840"/>
    </source>
</evidence>
<dbReference type="GO" id="GO:0005524">
    <property type="term" value="F:ATP binding"/>
    <property type="evidence" value="ECO:0007669"/>
    <property type="project" value="UniProtKB-KW"/>
</dbReference>
<keyword evidence="6" id="KW-0808">Transferase</keyword>
<dbReference type="eggNOG" id="COG5002">
    <property type="taxonomic scope" value="Bacteria"/>
</dbReference>
<dbReference type="InterPro" id="IPR011006">
    <property type="entry name" value="CheY-like_superfamily"/>
</dbReference>
<evidence type="ECO:0000256" key="6">
    <source>
        <dbReference type="ARBA" id="ARBA00022679"/>
    </source>
</evidence>
<evidence type="ECO:0000256" key="7">
    <source>
        <dbReference type="ARBA" id="ARBA00022692"/>
    </source>
</evidence>
<comment type="subcellular location">
    <subcellularLocation>
        <location evidence="2">Cell membrane</location>
        <topology evidence="2">Multi-pass membrane protein</topology>
    </subcellularLocation>
</comment>
<dbReference type="SMART" id="SM01079">
    <property type="entry name" value="CHASE"/>
    <property type="match status" value="1"/>
</dbReference>
<dbReference type="SMART" id="SM00387">
    <property type="entry name" value="HATPase_c"/>
    <property type="match status" value="1"/>
</dbReference>
<dbReference type="EMBL" id="CP002771">
    <property type="protein sequence ID" value="AEF56081.1"/>
    <property type="molecule type" value="Genomic_DNA"/>
</dbReference>
<comment type="subunit">
    <text evidence="14">At low DSF concentrations, interacts with RpfF.</text>
</comment>
<feature type="transmembrane region" description="Helical" evidence="17">
    <location>
        <begin position="162"/>
        <end position="183"/>
    </location>
</feature>
<dbReference type="eggNOG" id="COG3447">
    <property type="taxonomic scope" value="Bacteria"/>
</dbReference>
<keyword evidence="4" id="KW-1003">Cell membrane</keyword>
<dbReference type="Gene3D" id="3.40.50.2300">
    <property type="match status" value="1"/>
</dbReference>
<evidence type="ECO:0000256" key="16">
    <source>
        <dbReference type="PROSITE-ProRule" id="PRU00169"/>
    </source>
</evidence>
<evidence type="ECO:0000256" key="5">
    <source>
        <dbReference type="ARBA" id="ARBA00022553"/>
    </source>
</evidence>
<dbReference type="Gene3D" id="3.30.565.10">
    <property type="entry name" value="Histidine kinase-like ATPase, C-terminal domain"/>
    <property type="match status" value="1"/>
</dbReference>
<dbReference type="PROSITE" id="PS50110">
    <property type="entry name" value="RESPONSE_REGULATORY"/>
    <property type="match status" value="1"/>
</dbReference>
<accession>F6CRX4</accession>
<evidence type="ECO:0000256" key="1">
    <source>
        <dbReference type="ARBA" id="ARBA00000085"/>
    </source>
</evidence>
<dbReference type="Proteomes" id="UP000009230">
    <property type="component" value="Chromosome"/>
</dbReference>
<feature type="transmembrane region" description="Helical" evidence="17">
    <location>
        <begin position="79"/>
        <end position="100"/>
    </location>
</feature>
<dbReference type="Pfam" id="PF03924">
    <property type="entry name" value="CHASE"/>
    <property type="match status" value="1"/>
</dbReference>
<dbReference type="InterPro" id="IPR006189">
    <property type="entry name" value="CHASE_dom"/>
</dbReference>
<dbReference type="InterPro" id="IPR005467">
    <property type="entry name" value="His_kinase_dom"/>
</dbReference>
<dbReference type="STRING" id="491952.Mar181_3054"/>
<dbReference type="InterPro" id="IPR001789">
    <property type="entry name" value="Sig_transdc_resp-reg_receiver"/>
</dbReference>
<keyword evidence="10" id="KW-0067">ATP-binding</keyword>
<evidence type="ECO:0000256" key="13">
    <source>
        <dbReference type="ARBA" id="ARBA00023136"/>
    </source>
</evidence>
<feature type="domain" description="Response regulatory" evidence="19">
    <location>
        <begin position="934"/>
        <end position="1053"/>
    </location>
</feature>
<dbReference type="CDD" id="cd16922">
    <property type="entry name" value="HATPase_EvgS-ArcB-TorS-like"/>
    <property type="match status" value="1"/>
</dbReference>
<dbReference type="FunFam" id="1.10.287.130:FF:000002">
    <property type="entry name" value="Two-component osmosensing histidine kinase"/>
    <property type="match status" value="1"/>
</dbReference>
<protein>
    <recommendedName>
        <fullName evidence="15">Sensory/regulatory protein RpfC</fullName>
        <ecNumber evidence="3">2.7.13.3</ecNumber>
    </recommendedName>
</protein>
<keyword evidence="11 17" id="KW-1133">Transmembrane helix</keyword>
<evidence type="ECO:0000256" key="2">
    <source>
        <dbReference type="ARBA" id="ARBA00004651"/>
    </source>
</evidence>
<name>F6CRX4_MARPP</name>
<sequence>MMTKIAKVILLTALGYSVLGAVGLAVAVSPGYSTIIWPASGLALVAVMFFPKYAPFGVFLGSVLINVFITWSNNQTFALALPVCIAMGATLQSCVGGYLVRRFVDVPRLFHRSRQAMRFVVLGGVLSTLIGASIEASSLLFFGAIEYSQYWLNWSVLWAGDMIGVIFIVPWLAVFLPSLFGGYFDRPMRLMNGLVVVLLIVAVLSWGGSYAEWNRQVKEFQSNAELLDVSISNRVKNAVDMLYSFVAFIDGSEEINAEEFAFFSDRVMQRDDSIIGVSLNFSVAGNNISAFEKRIQRFYQDREFKVKERSLTGDLVAVTPRDRHIVMTFLSPLELNADALGYDVYSQADRHFALDQAIQNKQVYPTSPLRLVKDTKGVLLFLPFFDQQTDAFLGVASSIITLSTLTDTIVQKGRLPNTDLYLVDEFGYGGEPVLVAKNMAANLSVSDLLATYEKGDFQHAVKADIRVGAKTWQLYQVSHSYFFKQPWIVQLVLAFSLFVAGLFGWFLLIVSSHAADVENKVRLRTKDLQLANDSLKLSELKQSRAKDEAEQANRAKSEFLANMSHEIRTPLNGVIGSLTLLLNSKLNPNQTHLATLSKHSSESLLDVINDILDLSKIEAGALSIEAEPFLLSALVEEVTNIASLKAEEKGIILNVPATLVPNLTLSGDRVRLKQVIMNLVGNAVKFTQVGEVNLTLTIDRQADDHHVLSFTVQDTGIGISEEAQSSLFQRFKQADGSTTRRFGGTGLGLAISKEIVAAMGGEIRLESQKGVGSSFYVQIPIQVSAIEAPQTVSYDASVTLIYQNDTGRSYVVSVLDSLGCQVTSFGGLSEALASDKGFERLLLLDSDVLKKASSHDVDKLERVCQEKQIQQVLLQSRSAFEFSDSMMITSVMKPVFSKPLLDVLESLKSPVLGEVMATKSNNAALENSPVFNAKVLLAEDNLTNQIVARGLLNLYGVEVVIAENGERAVTLAQQMTFDLVLMDCQMPVMDGYEATRHIRQFDGTETPANVPIIALSANAMKGDQDECFSAGMNDHIAKPVSQDKLVEALTKWLKQTD</sequence>
<dbReference type="InterPro" id="IPR036890">
    <property type="entry name" value="HATPase_C_sf"/>
</dbReference>
<keyword evidence="13 17" id="KW-0472">Membrane</keyword>
<dbReference type="SMART" id="SM00388">
    <property type="entry name" value="HisKA"/>
    <property type="match status" value="1"/>
</dbReference>
<keyword evidence="7 17" id="KW-0812">Transmembrane</keyword>
<feature type="domain" description="Histidine kinase" evidence="18">
    <location>
        <begin position="562"/>
        <end position="783"/>
    </location>
</feature>
<dbReference type="GO" id="GO:0005886">
    <property type="term" value="C:plasma membrane"/>
    <property type="evidence" value="ECO:0007669"/>
    <property type="project" value="UniProtKB-SubCell"/>
</dbReference>
<dbReference type="Gene3D" id="1.10.287.130">
    <property type="match status" value="1"/>
</dbReference>
<dbReference type="HOGENOM" id="CLU_000445_114_62_6"/>
<dbReference type="Pfam" id="PF05231">
    <property type="entry name" value="MASE1"/>
    <property type="match status" value="1"/>
</dbReference>
<dbReference type="eggNOG" id="COG3614">
    <property type="taxonomic scope" value="Bacteria"/>
</dbReference>
<dbReference type="InterPro" id="IPR003661">
    <property type="entry name" value="HisK_dim/P_dom"/>
</dbReference>
<evidence type="ECO:0000256" key="14">
    <source>
        <dbReference type="ARBA" id="ARBA00064003"/>
    </source>
</evidence>